<reference evidence="3 4" key="1">
    <citation type="journal article" date="2016" name="Sci. Rep.">
        <title>A novel ammonia-oxidizing archaeon from wastewater treatment plant: Its enrichment, physiological and genomic characteristics.</title>
        <authorList>
            <person name="Li Y."/>
            <person name="Ding K."/>
            <person name="Wen X."/>
            <person name="Zhang B."/>
            <person name="Shen B."/>
            <person name="Yang Y."/>
        </authorList>
    </citation>
    <scope>NUCLEOTIDE SEQUENCE [LARGE SCALE GENOMIC DNA]</scope>
    <source>
        <strain evidence="3 4">SAT1</strain>
    </source>
</reference>
<dbReference type="Pfam" id="PF01408">
    <property type="entry name" value="GFO_IDH_MocA"/>
    <property type="match status" value="1"/>
</dbReference>
<dbReference type="SUPFAM" id="SSF55347">
    <property type="entry name" value="Glyceraldehyde-3-phosphate dehydrogenase-like, C-terminal domain"/>
    <property type="match status" value="1"/>
</dbReference>
<evidence type="ECO:0000259" key="2">
    <source>
        <dbReference type="Pfam" id="PF02894"/>
    </source>
</evidence>
<dbReference type="STRING" id="1603555.SU86_007065"/>
<feature type="domain" description="Gfo/Idh/MocA-like oxidoreductase N-terminal" evidence="1">
    <location>
        <begin position="8"/>
        <end position="121"/>
    </location>
</feature>
<dbReference type="Proteomes" id="UP000266745">
    <property type="component" value="Chromosome"/>
</dbReference>
<evidence type="ECO:0000313" key="3">
    <source>
        <dbReference type="EMBL" id="AJZ76165.1"/>
    </source>
</evidence>
<evidence type="ECO:0000259" key="1">
    <source>
        <dbReference type="Pfam" id="PF01408"/>
    </source>
</evidence>
<dbReference type="Gene3D" id="3.40.50.720">
    <property type="entry name" value="NAD(P)-binding Rossmann-like Domain"/>
    <property type="match status" value="1"/>
</dbReference>
<sequence length="334" mass="38529">MTRTNFYLKILVVGYGSIGKRHVNNLMKLKNVEILVCSKNKDTDQLKKNGIQVYDSLAKCLDEKPDIGFVCNVTSLHVKTAIKLAQSGCHLFIEKPLSNSLADINRLITLIRKKKLITMVGCNLRFHKCIQGIKKEIQNNEIGRIISVRVESGSYLPNWHPWEDYRTSYASLKKLGGGVVLTCIHEIDYLCWFFGNVDQVFSFTGKFSDLEISVEDLSAILLKFKKNIIAEVHLDYFQQPDFRSCKVIGTKGTIYWDSETNEVHLYDTDKRKWIRKIKLKNYERNEMYIQELSYFINCVRNKKTTMNTVNDALKTLQVAFATKKSSSLNKIMKL</sequence>
<evidence type="ECO:0008006" key="5">
    <source>
        <dbReference type="Google" id="ProtNLM"/>
    </source>
</evidence>
<gene>
    <name evidence="3" type="ORF">SU86_007065</name>
</gene>
<dbReference type="GO" id="GO:0000166">
    <property type="term" value="F:nucleotide binding"/>
    <property type="evidence" value="ECO:0007669"/>
    <property type="project" value="InterPro"/>
</dbReference>
<organism evidence="3 4">
    <name type="scientific">Candidatus Nitrosotenuis cloacae</name>
    <dbReference type="NCBI Taxonomy" id="1603555"/>
    <lineage>
        <taxon>Archaea</taxon>
        <taxon>Nitrososphaerota</taxon>
        <taxon>Candidatus Nitrosotenuis</taxon>
    </lineage>
</organism>
<dbReference type="InterPro" id="IPR000683">
    <property type="entry name" value="Gfo/Idh/MocA-like_OxRdtase_N"/>
</dbReference>
<protein>
    <recommendedName>
        <fullName evidence="5">Dehydrogenase</fullName>
    </recommendedName>
</protein>
<keyword evidence="4" id="KW-1185">Reference proteome</keyword>
<name>A0A3G1B7S9_9ARCH</name>
<dbReference type="OrthoDB" id="3111at2157"/>
<dbReference type="SUPFAM" id="SSF51735">
    <property type="entry name" value="NAD(P)-binding Rossmann-fold domains"/>
    <property type="match status" value="1"/>
</dbReference>
<accession>A0A3G1B7S9</accession>
<dbReference type="KEGG" id="tah:SU86_007065"/>
<dbReference type="AlphaFoldDB" id="A0A3G1B7S9"/>
<dbReference type="InterPro" id="IPR036291">
    <property type="entry name" value="NAD(P)-bd_dom_sf"/>
</dbReference>
<proteinExistence type="predicted"/>
<dbReference type="EMBL" id="CP011097">
    <property type="protein sequence ID" value="AJZ76165.1"/>
    <property type="molecule type" value="Genomic_DNA"/>
</dbReference>
<feature type="domain" description="Gfo/Idh/MocA-like oxidoreductase C-terminal" evidence="2">
    <location>
        <begin position="134"/>
        <end position="332"/>
    </location>
</feature>
<dbReference type="InterPro" id="IPR004104">
    <property type="entry name" value="Gfo/Idh/MocA-like_OxRdtase_C"/>
</dbReference>
<dbReference type="PANTHER" id="PTHR43377:SF1">
    <property type="entry name" value="BILIVERDIN REDUCTASE A"/>
    <property type="match status" value="1"/>
</dbReference>
<evidence type="ECO:0000313" key="4">
    <source>
        <dbReference type="Proteomes" id="UP000266745"/>
    </source>
</evidence>
<dbReference type="InterPro" id="IPR051450">
    <property type="entry name" value="Gfo/Idh/MocA_Oxidoreductases"/>
</dbReference>
<dbReference type="PANTHER" id="PTHR43377">
    <property type="entry name" value="BILIVERDIN REDUCTASE A"/>
    <property type="match status" value="1"/>
</dbReference>
<dbReference type="Gene3D" id="3.30.360.10">
    <property type="entry name" value="Dihydrodipicolinate Reductase, domain 2"/>
    <property type="match status" value="1"/>
</dbReference>
<dbReference type="Pfam" id="PF02894">
    <property type="entry name" value="GFO_IDH_MocA_C"/>
    <property type="match status" value="1"/>
</dbReference>